<dbReference type="Gene3D" id="2.130.10.10">
    <property type="entry name" value="YVTN repeat-like/Quinoprotein amine dehydrogenase"/>
    <property type="match status" value="3"/>
</dbReference>
<evidence type="ECO:0000256" key="4">
    <source>
        <dbReference type="SAM" id="MobiDB-lite"/>
    </source>
</evidence>
<evidence type="ECO:0000256" key="2">
    <source>
        <dbReference type="ARBA" id="ARBA00022737"/>
    </source>
</evidence>
<organism evidence="7 8">
    <name type="scientific">Dactylosporangium siamense</name>
    <dbReference type="NCBI Taxonomy" id="685454"/>
    <lineage>
        <taxon>Bacteria</taxon>
        <taxon>Bacillati</taxon>
        <taxon>Actinomycetota</taxon>
        <taxon>Actinomycetes</taxon>
        <taxon>Micromonosporales</taxon>
        <taxon>Micromonosporaceae</taxon>
        <taxon>Dactylosporangium</taxon>
    </lineage>
</organism>
<feature type="compositionally biased region" description="Acidic residues" evidence="4">
    <location>
        <begin position="755"/>
        <end position="769"/>
    </location>
</feature>
<protein>
    <recommendedName>
        <fullName evidence="6">KAP NTPase domain-containing protein</fullName>
    </recommendedName>
</protein>
<dbReference type="SUPFAM" id="SSF50978">
    <property type="entry name" value="WD40 repeat-like"/>
    <property type="match status" value="1"/>
</dbReference>
<feature type="region of interest" description="Disordered" evidence="4">
    <location>
        <begin position="752"/>
        <end position="775"/>
    </location>
</feature>
<feature type="region of interest" description="Disordered" evidence="4">
    <location>
        <begin position="1079"/>
        <end position="1162"/>
    </location>
</feature>
<feature type="region of interest" description="Disordered" evidence="4">
    <location>
        <begin position="694"/>
        <end position="717"/>
    </location>
</feature>
<name>A0A919UJV8_9ACTN</name>
<dbReference type="PANTHER" id="PTHR22847:SF637">
    <property type="entry name" value="WD REPEAT DOMAIN 5B"/>
    <property type="match status" value="1"/>
</dbReference>
<dbReference type="PROSITE" id="PS50294">
    <property type="entry name" value="WD_REPEATS_REGION"/>
    <property type="match status" value="1"/>
</dbReference>
<dbReference type="InterPro" id="IPR036322">
    <property type="entry name" value="WD40_repeat_dom_sf"/>
</dbReference>
<sequence length="1305" mass="141031">MAQPEPSTVRLDWPPADDRAAVTAVEFVREDRTDLLAVADQKGRLRLVNVRNPAEVRVFDHHDVVYGLTHVPLPTDSPGLAATGVGGATRAFASDGRPLFPQPVVLPGGASGLAVEAFSQADGHPVIAVGGKTDDVHLYSGEDGAWLSKLNVPHSGAVREIKAMRLERRLAVSHDAGVTLWDLSGGGRAPRLKHTIAATDNGSIAVFYDPQGRLRLATGGRLGVQIWDPTQPDTPALSRFAAGLDITRLIAVTSPDGDPQLAIAHGEHVTLWSTTTEREDGELFPAGGGHVQHLAKILTGAGTTLLAAADDRGLVRVRELPKVKSTTKLYGRHDRWVNALVAVGTNSSQRVVSASDDRTVRFWNPDGPADGGGKVEHGASVQALAVVPGESKEHPGLIAGGDEDGRVRFWSLADQAEAGDAALHRKVRAPAAFERGGRWLVAAAGAESLLTVLDPRATAEPWPADEFRYPEGSAVLVRALAAQPAAELLAAGDSSGRVTVWDTATGARVWTDHEHHEGQVRTLAWVTSVNGPLLASGGSDGLVYLWSPEARPDASAPAWVSAPFKGHSGPVSALAALSGHDDGDEHLFVSGGADGTIRTWSPLETRERGLLHNAHPSWVRSLLRFSFGGGLFVISGGDDGTVRQWVVEDVTLRSTRHELRLHGFGDRPAHIDLLGRKRLRIELTRLLRLAVPANPGPSHADRGAVPTTEGGDTVTGGPRVIALQGAWGAGKTSLMRMVYQSLRRQPETIASLDAPYDEDDEKQEPEETEPATGRRRRRFTPWKAYWLARRSATARRRVPPGSVPVTAVVPVWFNPWAHKSTDEVWAGLTQAIIDDTRKLLGPTDAARYRYWYTRNLERLDRALVRRTLRQRIVRPIVPAVLAVIAPAIGALFRNGSAVWTGLAASAAIVLGTLAYTVLAAAFRDASEYLPLEMLTGPVRSTAFAARTEPDPLLHDPLYQARGGYLYLVQHDVRAIVDDLALRGRQLVVFVDDLDRCPPDTVAEVFEAINIFLGEDFSNARFVIGLDPSVVTRRLSEALRPEESGLWHYPDDPNPSWSYLRKLCQLPVTLPEITEAHTARLMHQHTPPITPTPTNDAEARRSETAPNAEEAPAGPPATPGQRTATAPPATESEPQADDTAPSADEPTPAASVASGNGQEPLLFEGDPVVRDHLRSLVKLRPHQSVRETKRLLTLWGFYVRLLRQLLVEDSTTESAGFGRDVLTFAEILTRWPALVPALGPASGPTSGLRLLCAAATAPERADLEWEAAVRRVRLDRPEYQNAVANLRKLLARHGNAEVAYYAECVL</sequence>
<evidence type="ECO:0000313" key="8">
    <source>
        <dbReference type="Proteomes" id="UP000660611"/>
    </source>
</evidence>
<dbReference type="InterPro" id="IPR001680">
    <property type="entry name" value="WD40_rpt"/>
</dbReference>
<proteinExistence type="predicted"/>
<evidence type="ECO:0000256" key="1">
    <source>
        <dbReference type="ARBA" id="ARBA00022574"/>
    </source>
</evidence>
<dbReference type="Pfam" id="PF07693">
    <property type="entry name" value="KAP_NTPase"/>
    <property type="match status" value="2"/>
</dbReference>
<comment type="caution">
    <text evidence="7">The sequence shown here is derived from an EMBL/GenBank/DDBJ whole genome shotgun (WGS) entry which is preliminary data.</text>
</comment>
<feature type="compositionally biased region" description="Low complexity" evidence="4">
    <location>
        <begin position="1118"/>
        <end position="1129"/>
    </location>
</feature>
<accession>A0A919UJV8</accession>
<dbReference type="InterPro" id="IPR015943">
    <property type="entry name" value="WD40/YVTN_repeat-like_dom_sf"/>
</dbReference>
<evidence type="ECO:0000259" key="6">
    <source>
        <dbReference type="Pfam" id="PF07693"/>
    </source>
</evidence>
<dbReference type="SMART" id="SM00320">
    <property type="entry name" value="WD40"/>
    <property type="match status" value="9"/>
</dbReference>
<feature type="domain" description="KAP NTPase" evidence="6">
    <location>
        <begin position="718"/>
        <end position="834"/>
    </location>
</feature>
<dbReference type="InterPro" id="IPR027417">
    <property type="entry name" value="P-loop_NTPase"/>
</dbReference>
<evidence type="ECO:0000256" key="3">
    <source>
        <dbReference type="PROSITE-ProRule" id="PRU00221"/>
    </source>
</evidence>
<feature type="domain" description="KAP NTPase" evidence="6">
    <location>
        <begin position="978"/>
        <end position="1086"/>
    </location>
</feature>
<evidence type="ECO:0000256" key="5">
    <source>
        <dbReference type="SAM" id="Phobius"/>
    </source>
</evidence>
<feature type="repeat" description="WD" evidence="3">
    <location>
        <begin position="513"/>
        <end position="547"/>
    </location>
</feature>
<dbReference type="SUPFAM" id="SSF50998">
    <property type="entry name" value="Quinoprotein alcohol dehydrogenase-like"/>
    <property type="match status" value="1"/>
</dbReference>
<keyword evidence="1 3" id="KW-0853">WD repeat</keyword>
<keyword evidence="2" id="KW-0677">Repeat</keyword>
<feature type="repeat" description="WD" evidence="3">
    <location>
        <begin position="470"/>
        <end position="511"/>
    </location>
</feature>
<gene>
    <name evidence="7" type="ORF">Dsi01nite_111390</name>
</gene>
<feature type="repeat" description="WD" evidence="3">
    <location>
        <begin position="564"/>
        <end position="601"/>
    </location>
</feature>
<dbReference type="PANTHER" id="PTHR22847">
    <property type="entry name" value="WD40 REPEAT PROTEIN"/>
    <property type="match status" value="1"/>
</dbReference>
<dbReference type="PROSITE" id="PS50082">
    <property type="entry name" value="WD_REPEATS_2"/>
    <property type="match status" value="3"/>
</dbReference>
<keyword evidence="5" id="KW-0472">Membrane</keyword>
<dbReference type="Pfam" id="PF00400">
    <property type="entry name" value="WD40"/>
    <property type="match status" value="4"/>
</dbReference>
<keyword evidence="8" id="KW-1185">Reference proteome</keyword>
<feature type="transmembrane region" description="Helical" evidence="5">
    <location>
        <begin position="872"/>
        <end position="892"/>
    </location>
</feature>
<evidence type="ECO:0000313" key="7">
    <source>
        <dbReference type="EMBL" id="GIG53098.1"/>
    </source>
</evidence>
<dbReference type="InterPro" id="IPR011646">
    <property type="entry name" value="KAP_P-loop"/>
</dbReference>
<feature type="transmembrane region" description="Helical" evidence="5">
    <location>
        <begin position="898"/>
        <end position="922"/>
    </location>
</feature>
<keyword evidence="5" id="KW-1133">Transmembrane helix</keyword>
<keyword evidence="5" id="KW-0812">Transmembrane</keyword>
<dbReference type="RefSeq" id="WP_203854702.1">
    <property type="nucleotide sequence ID" value="NZ_BAAAVW010000050.1"/>
</dbReference>
<dbReference type="InterPro" id="IPR011047">
    <property type="entry name" value="Quinoprotein_ADH-like_sf"/>
</dbReference>
<reference evidence="7" key="1">
    <citation type="submission" date="2021-01" db="EMBL/GenBank/DDBJ databases">
        <title>Whole genome shotgun sequence of Dactylosporangium siamense NBRC 106093.</title>
        <authorList>
            <person name="Komaki H."/>
            <person name="Tamura T."/>
        </authorList>
    </citation>
    <scope>NUCLEOTIDE SEQUENCE</scope>
    <source>
        <strain evidence="7">NBRC 106093</strain>
    </source>
</reference>
<dbReference type="SUPFAM" id="SSF52540">
    <property type="entry name" value="P-loop containing nucleoside triphosphate hydrolases"/>
    <property type="match status" value="1"/>
</dbReference>
<dbReference type="Proteomes" id="UP000660611">
    <property type="component" value="Unassembled WGS sequence"/>
</dbReference>
<dbReference type="EMBL" id="BONQ01000211">
    <property type="protein sequence ID" value="GIG53098.1"/>
    <property type="molecule type" value="Genomic_DNA"/>
</dbReference>